<keyword evidence="3 4" id="KW-0346">Stress response</keyword>
<dbReference type="RefSeq" id="WP_104480742.1">
    <property type="nucleotide sequence ID" value="NZ_CP154825.1"/>
</dbReference>
<evidence type="ECO:0000313" key="8">
    <source>
        <dbReference type="Proteomes" id="UP000239203"/>
    </source>
</evidence>
<accession>A0A2S6GLZ3</accession>
<evidence type="ECO:0000256" key="6">
    <source>
        <dbReference type="SAM" id="MobiDB-lite"/>
    </source>
</evidence>
<dbReference type="GO" id="GO:0006457">
    <property type="term" value="P:protein folding"/>
    <property type="evidence" value="ECO:0007669"/>
    <property type="project" value="InterPro"/>
</dbReference>
<evidence type="ECO:0000313" key="7">
    <source>
        <dbReference type="EMBL" id="PPK66254.1"/>
    </source>
</evidence>
<organism evidence="7 8">
    <name type="scientific">Actinokineospora auranticolor</name>
    <dbReference type="NCBI Taxonomy" id="155976"/>
    <lineage>
        <taxon>Bacteria</taxon>
        <taxon>Bacillati</taxon>
        <taxon>Actinomycetota</taxon>
        <taxon>Actinomycetes</taxon>
        <taxon>Pseudonocardiales</taxon>
        <taxon>Pseudonocardiaceae</taxon>
        <taxon>Actinokineospora</taxon>
    </lineage>
</organism>
<dbReference type="GO" id="GO:0051082">
    <property type="term" value="F:unfolded protein binding"/>
    <property type="evidence" value="ECO:0007669"/>
    <property type="project" value="TreeGrafter"/>
</dbReference>
<evidence type="ECO:0000256" key="1">
    <source>
        <dbReference type="ARBA" id="ARBA00009054"/>
    </source>
</evidence>
<dbReference type="OrthoDB" id="5191115at2"/>
<sequence length="165" mass="17648">MATPGKAADAGADSQEVPAPTVEDRVAELDDRWRRAVADLDNLRKRHAVELARVREAERARVAAAWLPVLDNLELALAHADADPDTVVRGVLAIRDQAVQVLAALGYPRDDETGVPFDPKRHEVVAVVDDAGTGPNTVVRVVRPGYGADGHELRPTAVAVSGSRE</sequence>
<evidence type="ECO:0000256" key="2">
    <source>
        <dbReference type="ARBA" id="ARBA00023186"/>
    </source>
</evidence>
<dbReference type="GO" id="GO:0042803">
    <property type="term" value="F:protein homodimerization activity"/>
    <property type="evidence" value="ECO:0007669"/>
    <property type="project" value="InterPro"/>
</dbReference>
<gene>
    <name evidence="3" type="primary">grpE</name>
    <name evidence="7" type="ORF">CLV40_111218</name>
</gene>
<dbReference type="PROSITE" id="PS01071">
    <property type="entry name" value="GRPE"/>
    <property type="match status" value="1"/>
</dbReference>
<dbReference type="Gene3D" id="3.90.20.20">
    <property type="match status" value="1"/>
</dbReference>
<evidence type="ECO:0000256" key="5">
    <source>
        <dbReference type="RuleBase" id="RU004478"/>
    </source>
</evidence>
<dbReference type="EMBL" id="PTIX01000011">
    <property type="protein sequence ID" value="PPK66254.1"/>
    <property type="molecule type" value="Genomic_DNA"/>
</dbReference>
<dbReference type="HAMAP" id="MF_01151">
    <property type="entry name" value="GrpE"/>
    <property type="match status" value="1"/>
</dbReference>
<dbReference type="Pfam" id="PF01025">
    <property type="entry name" value="GrpE"/>
    <property type="match status" value="1"/>
</dbReference>
<dbReference type="SUPFAM" id="SSF51064">
    <property type="entry name" value="Head domain of nucleotide exchange factor GrpE"/>
    <property type="match status" value="1"/>
</dbReference>
<dbReference type="InterPro" id="IPR009012">
    <property type="entry name" value="GrpE_head"/>
</dbReference>
<feature type="region of interest" description="Disordered" evidence="6">
    <location>
        <begin position="1"/>
        <end position="24"/>
    </location>
</feature>
<keyword evidence="3" id="KW-0963">Cytoplasm</keyword>
<dbReference type="AlphaFoldDB" id="A0A2S6GLZ3"/>
<comment type="similarity">
    <text evidence="1 3 5">Belongs to the GrpE family.</text>
</comment>
<dbReference type="GO" id="GO:0005737">
    <property type="term" value="C:cytoplasm"/>
    <property type="evidence" value="ECO:0007669"/>
    <property type="project" value="UniProtKB-SubCell"/>
</dbReference>
<dbReference type="Proteomes" id="UP000239203">
    <property type="component" value="Unassembled WGS sequence"/>
</dbReference>
<dbReference type="GO" id="GO:0051087">
    <property type="term" value="F:protein-folding chaperone binding"/>
    <property type="evidence" value="ECO:0007669"/>
    <property type="project" value="InterPro"/>
</dbReference>
<dbReference type="Gene3D" id="2.30.22.10">
    <property type="entry name" value="Head domain of nucleotide exchange factor GrpE"/>
    <property type="match status" value="1"/>
</dbReference>
<protein>
    <recommendedName>
        <fullName evidence="3 4">Protein GrpE</fullName>
    </recommendedName>
    <alternativeName>
        <fullName evidence="3">HSP-70 cofactor</fullName>
    </alternativeName>
</protein>
<dbReference type="PANTHER" id="PTHR21237">
    <property type="entry name" value="GRPE PROTEIN"/>
    <property type="match status" value="1"/>
</dbReference>
<dbReference type="GO" id="GO:0000774">
    <property type="term" value="F:adenyl-nucleotide exchange factor activity"/>
    <property type="evidence" value="ECO:0007669"/>
    <property type="project" value="InterPro"/>
</dbReference>
<dbReference type="InterPro" id="IPR000740">
    <property type="entry name" value="GrpE"/>
</dbReference>
<evidence type="ECO:0000256" key="3">
    <source>
        <dbReference type="HAMAP-Rule" id="MF_01151"/>
    </source>
</evidence>
<dbReference type="PANTHER" id="PTHR21237:SF23">
    <property type="entry name" value="GRPE PROTEIN HOMOLOG, MITOCHONDRIAL"/>
    <property type="match status" value="1"/>
</dbReference>
<evidence type="ECO:0000256" key="4">
    <source>
        <dbReference type="RuleBase" id="RU000639"/>
    </source>
</evidence>
<comment type="subcellular location">
    <subcellularLocation>
        <location evidence="3">Cytoplasm</location>
    </subcellularLocation>
</comment>
<comment type="function">
    <text evidence="3 4">Participates actively in the response to hyperosmotic and heat shock by preventing the aggregation of stress-denatured proteins, in association with DnaK and GrpE. It is the nucleotide exchange factor for DnaK and may function as a thermosensor. Unfolded proteins bind initially to DnaJ; upon interaction with the DnaJ-bound protein, DnaK hydrolyzes its bound ATP, resulting in the formation of a stable complex. GrpE releases ADP from DnaK; ATP binding to DnaK triggers the release of the substrate protein, thus completing the reaction cycle. Several rounds of ATP-dependent interactions between DnaJ, DnaK and GrpE are required for fully efficient folding.</text>
</comment>
<comment type="caution">
    <text evidence="7">The sequence shown here is derived from an EMBL/GenBank/DDBJ whole genome shotgun (WGS) entry which is preliminary data.</text>
</comment>
<reference evidence="7 8" key="1">
    <citation type="submission" date="2018-02" db="EMBL/GenBank/DDBJ databases">
        <title>Genomic Encyclopedia of Archaeal and Bacterial Type Strains, Phase II (KMG-II): from individual species to whole genera.</title>
        <authorList>
            <person name="Goeker M."/>
        </authorList>
    </citation>
    <scope>NUCLEOTIDE SEQUENCE [LARGE SCALE GENOMIC DNA]</scope>
    <source>
        <strain evidence="7 8">YU 961-1</strain>
    </source>
</reference>
<keyword evidence="8" id="KW-1185">Reference proteome</keyword>
<comment type="subunit">
    <text evidence="3">Homodimer.</text>
</comment>
<dbReference type="InterPro" id="IPR013805">
    <property type="entry name" value="GrpE_CC"/>
</dbReference>
<name>A0A2S6GLZ3_9PSEU</name>
<proteinExistence type="inferred from homology"/>
<keyword evidence="2 3" id="KW-0143">Chaperone</keyword>
<dbReference type="CDD" id="cd00446">
    <property type="entry name" value="GrpE"/>
    <property type="match status" value="1"/>
</dbReference>
<dbReference type="SUPFAM" id="SSF58014">
    <property type="entry name" value="Coiled-coil domain of nucleotide exchange factor GrpE"/>
    <property type="match status" value="1"/>
</dbReference>
<dbReference type="PRINTS" id="PR00773">
    <property type="entry name" value="GRPEPROTEIN"/>
</dbReference>